<keyword evidence="2" id="KW-1185">Reference proteome</keyword>
<evidence type="ECO:0000313" key="1">
    <source>
        <dbReference type="EMBL" id="KNA90454.1"/>
    </source>
</evidence>
<organism evidence="1 2">
    <name type="scientific">Gordonia jacobaea</name>
    <dbReference type="NCBI Taxonomy" id="122202"/>
    <lineage>
        <taxon>Bacteria</taxon>
        <taxon>Bacillati</taxon>
        <taxon>Actinomycetota</taxon>
        <taxon>Actinomycetes</taxon>
        <taxon>Mycobacteriales</taxon>
        <taxon>Gordoniaceae</taxon>
        <taxon>Gordonia</taxon>
    </lineage>
</organism>
<proteinExistence type="predicted"/>
<accession>A0ABR5I9T9</accession>
<evidence type="ECO:0008006" key="3">
    <source>
        <dbReference type="Google" id="ProtNLM"/>
    </source>
</evidence>
<dbReference type="Proteomes" id="UP000037247">
    <property type="component" value="Unassembled WGS sequence"/>
</dbReference>
<sequence>MVCYCWSHQRYTREVTMTRSLPQIIGSTESALGALLDHALAPFPALGRAEWIYLNMSLAGAPLPVIAATLQRSVESVEHIRIALRDNGILDDAHKLTSAGNDQITAARESVTTATAQLTADIDASDIDATARTLELIQQRARAQATAG</sequence>
<comment type="caution">
    <text evidence="1">The sequence shown here is derived from an EMBL/GenBank/DDBJ whole genome shotgun (WGS) entry which is preliminary data.</text>
</comment>
<protein>
    <recommendedName>
        <fullName evidence="3">MarR family transcriptional regulator</fullName>
    </recommendedName>
</protein>
<reference evidence="1 2" key="1">
    <citation type="submission" date="2015-05" db="EMBL/GenBank/DDBJ databases">
        <title>Draft genome sequence of the bacterium Gordonia jacobaea a new member of the Gordonia genus.</title>
        <authorList>
            <person name="Jimenez-Galisteo G."/>
            <person name="Dominguez A."/>
            <person name="Munoz E."/>
            <person name="Vinas M."/>
        </authorList>
    </citation>
    <scope>NUCLEOTIDE SEQUENCE [LARGE SCALE GENOMIC DNA]</scope>
    <source>
        <strain evidence="2">mv1</strain>
    </source>
</reference>
<evidence type="ECO:0000313" key="2">
    <source>
        <dbReference type="Proteomes" id="UP000037247"/>
    </source>
</evidence>
<gene>
    <name evidence="1" type="ORF">ABW18_16375</name>
</gene>
<name>A0ABR5I9T9_9ACTN</name>
<dbReference type="EMBL" id="LDTZ01000019">
    <property type="protein sequence ID" value="KNA90454.1"/>
    <property type="molecule type" value="Genomic_DNA"/>
</dbReference>